<dbReference type="InterPro" id="IPR000668">
    <property type="entry name" value="Peptidase_C1A_C"/>
</dbReference>
<evidence type="ECO:0000313" key="2">
    <source>
        <dbReference type="EMBL" id="OGD88477.1"/>
    </source>
</evidence>
<dbReference type="Gene3D" id="3.90.70.10">
    <property type="entry name" value="Cysteine proteinases"/>
    <property type="match status" value="1"/>
</dbReference>
<dbReference type="EMBL" id="MFAY01000038">
    <property type="protein sequence ID" value="OGD88477.1"/>
    <property type="molecule type" value="Genomic_DNA"/>
</dbReference>
<dbReference type="Pfam" id="PF00112">
    <property type="entry name" value="Peptidase_C1"/>
    <property type="match status" value="1"/>
</dbReference>
<dbReference type="Proteomes" id="UP000178577">
    <property type="component" value="Unassembled WGS sequence"/>
</dbReference>
<dbReference type="InterPro" id="IPR016181">
    <property type="entry name" value="Acyl_CoA_acyltransferase"/>
</dbReference>
<accession>A0A1F5G9G0</accession>
<feature type="domain" description="N-acetyltransferase" evidence="1">
    <location>
        <begin position="343"/>
        <end position="507"/>
    </location>
</feature>
<dbReference type="SUPFAM" id="SSF54001">
    <property type="entry name" value="Cysteine proteinases"/>
    <property type="match status" value="1"/>
</dbReference>
<dbReference type="Pfam" id="PF00583">
    <property type="entry name" value="Acetyltransf_1"/>
    <property type="match status" value="1"/>
</dbReference>
<dbReference type="GO" id="GO:0008234">
    <property type="term" value="F:cysteine-type peptidase activity"/>
    <property type="evidence" value="ECO:0007669"/>
    <property type="project" value="InterPro"/>
</dbReference>
<evidence type="ECO:0000313" key="3">
    <source>
        <dbReference type="Proteomes" id="UP000178577"/>
    </source>
</evidence>
<organism evidence="2 3">
    <name type="scientific">Candidatus Curtissbacteria bacterium RIFCSPHIGHO2_01_FULL_40_12</name>
    <dbReference type="NCBI Taxonomy" id="1797710"/>
    <lineage>
        <taxon>Bacteria</taxon>
        <taxon>Candidatus Curtissiibacteriota</taxon>
    </lineage>
</organism>
<evidence type="ECO:0000259" key="1">
    <source>
        <dbReference type="PROSITE" id="PS51186"/>
    </source>
</evidence>
<proteinExistence type="predicted"/>
<dbReference type="GO" id="GO:0016747">
    <property type="term" value="F:acyltransferase activity, transferring groups other than amino-acyl groups"/>
    <property type="evidence" value="ECO:0007669"/>
    <property type="project" value="InterPro"/>
</dbReference>
<dbReference type="SUPFAM" id="SSF55729">
    <property type="entry name" value="Acyl-CoA N-acyltransferases (Nat)"/>
    <property type="match status" value="1"/>
</dbReference>
<dbReference type="PROSITE" id="PS51186">
    <property type="entry name" value="GNAT"/>
    <property type="match status" value="1"/>
</dbReference>
<dbReference type="AlphaFoldDB" id="A0A1F5G9G0"/>
<dbReference type="Gene3D" id="3.40.630.30">
    <property type="match status" value="1"/>
</dbReference>
<name>A0A1F5G9G0_9BACT</name>
<dbReference type="InterPro" id="IPR038765">
    <property type="entry name" value="Papain-like_cys_pep_sf"/>
</dbReference>
<dbReference type="InterPro" id="IPR000182">
    <property type="entry name" value="GNAT_dom"/>
</dbReference>
<dbReference type="GO" id="GO:0006508">
    <property type="term" value="P:proteolysis"/>
    <property type="evidence" value="ECO:0007669"/>
    <property type="project" value="InterPro"/>
</dbReference>
<comment type="caution">
    <text evidence="2">The sequence shown here is derived from an EMBL/GenBank/DDBJ whole genome shotgun (WGS) entry which is preliminary data.</text>
</comment>
<gene>
    <name evidence="2" type="ORF">A2693_04275</name>
</gene>
<reference evidence="2 3" key="1">
    <citation type="journal article" date="2016" name="Nat. Commun.">
        <title>Thousands of microbial genomes shed light on interconnected biogeochemical processes in an aquifer system.</title>
        <authorList>
            <person name="Anantharaman K."/>
            <person name="Brown C.T."/>
            <person name="Hug L.A."/>
            <person name="Sharon I."/>
            <person name="Castelle C.J."/>
            <person name="Probst A.J."/>
            <person name="Thomas B.C."/>
            <person name="Singh A."/>
            <person name="Wilkins M.J."/>
            <person name="Karaoz U."/>
            <person name="Brodie E.L."/>
            <person name="Williams K.H."/>
            <person name="Hubbard S.S."/>
            <person name="Banfield J.F."/>
        </authorList>
    </citation>
    <scope>NUCLEOTIDE SEQUENCE [LARGE SCALE GENOMIC DNA]</scope>
</reference>
<protein>
    <recommendedName>
        <fullName evidence="1">N-acetyltransferase domain-containing protein</fullName>
    </recommendedName>
</protein>
<sequence>MDDSQLVLIHHFDKELGEKVRILRRNLDRSGFVSVETRQGVIESQVVSGAPLMTQEVFNYLNYAASIMFDAMLLGLEIRGAVAIKNELDKFLRAAGKITKKEILLMCEIQRPDNFPLHVCFAVHLTLADDMRLDAIQAIHETMKLIEGNVSRYREYEILVLHLDSSLKKWDLTNPKVYKRNHGISAWWSVRVSKAWGHAPKNDFPDKPGQSLWELVNGQIPDHVRRKALKVKSFYYQRICSVDDVKRALRVTPVQICVSIFESFMNAPNGKVKMPIEGEKRVGGHSVNILAYNDANQEFTFHNCWGSGWGDRGLGYLSYEYFNKYLIEAWGTQLEIRRWSRAISLRNFYRPSVWKNYFRDKKGFKALAKGAIKDKRGLILEYEALSVMPISLSKGYFFIINIFNPENRDKYDAWAHFSYDTDKKIIEVEELFVEEEQRGYGLGAQLLSLIEDIAKEWKVEKLVGWVSVIDAINEIEFGRLWRFFQKRGYNCVRDDSRYVGSLFRFEK</sequence>